<proteinExistence type="predicted"/>
<keyword evidence="2" id="KW-1185">Reference proteome</keyword>
<dbReference type="InterPro" id="IPR016039">
    <property type="entry name" value="Thiolase-like"/>
</dbReference>
<sequence>MVTPLGCGVETTWKKLIEGECGVRAICDDDLKMNGSLEVKMYTLDQLTSKVAAIVPYGSSSGEFDEQLWLNSKLLKPLIPLRIPAFWLTLVSLTTMTKSTRANEGSSSEVRELREMMQKMLLEVGTPAKEVSNLKKLNQMMLEWKEQMTSNIVNHRDKIPTREDKIPVGGRQSKEQSHNYFINHNPHYSQWLTLDFLKILNLGCLESTNCSIWRTFP</sequence>
<name>A0ABD2RLM1_9SOLN</name>
<evidence type="ECO:0008006" key="3">
    <source>
        <dbReference type="Google" id="ProtNLM"/>
    </source>
</evidence>
<evidence type="ECO:0000313" key="1">
    <source>
        <dbReference type="EMBL" id="KAL3332764.1"/>
    </source>
</evidence>
<comment type="caution">
    <text evidence="1">The sequence shown here is derived from an EMBL/GenBank/DDBJ whole genome shotgun (WGS) entry which is preliminary data.</text>
</comment>
<dbReference type="EMBL" id="JBJKTR010000019">
    <property type="protein sequence ID" value="KAL3332764.1"/>
    <property type="molecule type" value="Genomic_DNA"/>
</dbReference>
<organism evidence="1 2">
    <name type="scientific">Solanum stoloniferum</name>
    <dbReference type="NCBI Taxonomy" id="62892"/>
    <lineage>
        <taxon>Eukaryota</taxon>
        <taxon>Viridiplantae</taxon>
        <taxon>Streptophyta</taxon>
        <taxon>Embryophyta</taxon>
        <taxon>Tracheophyta</taxon>
        <taxon>Spermatophyta</taxon>
        <taxon>Magnoliopsida</taxon>
        <taxon>eudicotyledons</taxon>
        <taxon>Gunneridae</taxon>
        <taxon>Pentapetalae</taxon>
        <taxon>asterids</taxon>
        <taxon>lamiids</taxon>
        <taxon>Solanales</taxon>
        <taxon>Solanaceae</taxon>
        <taxon>Solanoideae</taxon>
        <taxon>Solaneae</taxon>
        <taxon>Solanum</taxon>
    </lineage>
</organism>
<evidence type="ECO:0000313" key="2">
    <source>
        <dbReference type="Proteomes" id="UP001627284"/>
    </source>
</evidence>
<dbReference type="Proteomes" id="UP001627284">
    <property type="component" value="Unassembled WGS sequence"/>
</dbReference>
<protein>
    <recommendedName>
        <fullName evidence="3">Beta-ketoacyl synthase N-terminal domain-containing protein</fullName>
    </recommendedName>
</protein>
<gene>
    <name evidence="1" type="ORF">AABB24_033029</name>
</gene>
<accession>A0ABD2RLM1</accession>
<dbReference type="Gene3D" id="3.40.47.10">
    <property type="match status" value="1"/>
</dbReference>
<dbReference type="AlphaFoldDB" id="A0ABD2RLM1"/>
<reference evidence="1 2" key="1">
    <citation type="submission" date="2024-05" db="EMBL/GenBank/DDBJ databases">
        <title>De novo assembly of an allotetraploid wild potato.</title>
        <authorList>
            <person name="Hosaka A.J."/>
        </authorList>
    </citation>
    <scope>NUCLEOTIDE SEQUENCE [LARGE SCALE GENOMIC DNA]</scope>
    <source>
        <tissue evidence="1">Young leaves</tissue>
    </source>
</reference>